<proteinExistence type="predicted"/>
<protein>
    <recommendedName>
        <fullName evidence="1">Rhodanese domain-containing protein</fullName>
    </recommendedName>
</protein>
<comment type="caution">
    <text evidence="2">The sequence shown here is derived from an EMBL/GenBank/DDBJ whole genome shotgun (WGS) entry which is preliminary data.</text>
</comment>
<dbReference type="SUPFAM" id="SSF52821">
    <property type="entry name" value="Rhodanese/Cell cycle control phosphatase"/>
    <property type="match status" value="1"/>
</dbReference>
<dbReference type="Proteomes" id="UP001295684">
    <property type="component" value="Unassembled WGS sequence"/>
</dbReference>
<feature type="domain" description="Rhodanese" evidence="1">
    <location>
        <begin position="53"/>
        <end position="149"/>
    </location>
</feature>
<gene>
    <name evidence="2" type="ORF">ECRASSUSDP1_LOCUS20953</name>
</gene>
<name>A0AAD1XUE7_EUPCR</name>
<evidence type="ECO:0000259" key="1">
    <source>
        <dbReference type="PROSITE" id="PS50206"/>
    </source>
</evidence>
<dbReference type="PROSITE" id="PS50206">
    <property type="entry name" value="RHODANESE_3"/>
    <property type="match status" value="1"/>
</dbReference>
<dbReference type="CDD" id="cd00158">
    <property type="entry name" value="RHOD"/>
    <property type="match status" value="1"/>
</dbReference>
<dbReference type="InterPro" id="IPR050229">
    <property type="entry name" value="GlpE_sulfurtransferase"/>
</dbReference>
<dbReference type="Gene3D" id="3.40.250.10">
    <property type="entry name" value="Rhodanese-like domain"/>
    <property type="match status" value="1"/>
</dbReference>
<reference evidence="2" key="1">
    <citation type="submission" date="2023-07" db="EMBL/GenBank/DDBJ databases">
        <authorList>
            <consortium name="AG Swart"/>
            <person name="Singh M."/>
            <person name="Singh A."/>
            <person name="Seah K."/>
            <person name="Emmerich C."/>
        </authorList>
    </citation>
    <scope>NUCLEOTIDE SEQUENCE</scope>
    <source>
        <strain evidence="2">DP1</strain>
    </source>
</reference>
<dbReference type="PANTHER" id="PTHR43031">
    <property type="entry name" value="FAD-DEPENDENT OXIDOREDUCTASE"/>
    <property type="match status" value="1"/>
</dbReference>
<dbReference type="PANTHER" id="PTHR43031:SF1">
    <property type="entry name" value="PYRIDINE NUCLEOTIDE-DISULPHIDE OXIDOREDUCTASE"/>
    <property type="match status" value="1"/>
</dbReference>
<organism evidence="2 3">
    <name type="scientific">Euplotes crassus</name>
    <dbReference type="NCBI Taxonomy" id="5936"/>
    <lineage>
        <taxon>Eukaryota</taxon>
        <taxon>Sar</taxon>
        <taxon>Alveolata</taxon>
        <taxon>Ciliophora</taxon>
        <taxon>Intramacronucleata</taxon>
        <taxon>Spirotrichea</taxon>
        <taxon>Hypotrichia</taxon>
        <taxon>Euplotida</taxon>
        <taxon>Euplotidae</taxon>
        <taxon>Moneuplotes</taxon>
    </lineage>
</organism>
<evidence type="ECO:0000313" key="2">
    <source>
        <dbReference type="EMBL" id="CAI2379543.1"/>
    </source>
</evidence>
<dbReference type="InterPro" id="IPR036873">
    <property type="entry name" value="Rhodanese-like_dom_sf"/>
</dbReference>
<dbReference type="EMBL" id="CAMPGE010021392">
    <property type="protein sequence ID" value="CAI2379543.1"/>
    <property type="molecule type" value="Genomic_DNA"/>
</dbReference>
<dbReference type="InterPro" id="IPR001763">
    <property type="entry name" value="Rhodanese-like_dom"/>
</dbReference>
<keyword evidence="3" id="KW-1185">Reference proteome</keyword>
<accession>A0AAD1XUE7</accession>
<dbReference type="Pfam" id="PF00581">
    <property type="entry name" value="Rhodanese"/>
    <property type="match status" value="1"/>
</dbReference>
<sequence>MLTRAFKSKQLTLLAKALQPSTARAFTSQIECDQYSMSIKPEVFKEMIDDYSTGDKVVFLDVREDDELEDGILPQCNSEGVALPLYRIPILDLIELQVGSIEKFKEDYQIFVYCRAGNKSVTATRLLNYHGYNTMNVSGGIKKIKSHIEIEEAVQEPEFRRQKEASDLFASVFEI</sequence>
<evidence type="ECO:0000313" key="3">
    <source>
        <dbReference type="Proteomes" id="UP001295684"/>
    </source>
</evidence>
<dbReference type="AlphaFoldDB" id="A0AAD1XUE7"/>
<dbReference type="SMART" id="SM00450">
    <property type="entry name" value="RHOD"/>
    <property type="match status" value="1"/>
</dbReference>